<keyword evidence="9" id="KW-1185">Reference proteome</keyword>
<keyword evidence="3" id="KW-0804">Transcription</keyword>
<dbReference type="RefSeq" id="WP_190930518.1">
    <property type="nucleotide sequence ID" value="NZ_JACXJA010000035.1"/>
</dbReference>
<sequence>MKKENTPYYIVQSVDRAFSVFELFIRERRPLGITDVAEHLKLHKSVVHRLLATAEAHQLLEQNPETGKYQVGPKCFELGSVYANNALITEGKRFLPELAEKLGEKAHLGILHEGTVLYLLNQESPKSTRVNAPVGVRNPVSATALGKVLMAWLDEAQALDILNKHGLSVHTPKSIRTVEAYMEELKQVQSRGYAIDDEELSIAFRCVAFPIRDHTSQVVAAISVGGRSFGNGSLEPVAEVVRDYAVLISERLGYVPRGVVE</sequence>
<dbReference type="SMART" id="SM00346">
    <property type="entry name" value="HTH_ICLR"/>
    <property type="match status" value="1"/>
</dbReference>
<dbReference type="InterPro" id="IPR036390">
    <property type="entry name" value="WH_DNA-bd_sf"/>
</dbReference>
<dbReference type="PROSITE" id="PS51078">
    <property type="entry name" value="ICLR_ED"/>
    <property type="match status" value="1"/>
</dbReference>
<feature type="domain" description="HTH iclR-type" evidence="6">
    <location>
        <begin position="11"/>
        <end position="73"/>
    </location>
</feature>
<dbReference type="FunFam" id="1.10.10.10:FF:000056">
    <property type="entry name" value="IclR family transcriptional regulator"/>
    <property type="match status" value="1"/>
</dbReference>
<dbReference type="GO" id="GO:0045892">
    <property type="term" value="P:negative regulation of DNA-templated transcription"/>
    <property type="evidence" value="ECO:0007669"/>
    <property type="project" value="TreeGrafter"/>
</dbReference>
<accession>A0A927CFM4</accession>
<dbReference type="Pfam" id="PF09339">
    <property type="entry name" value="HTH_IclR"/>
    <property type="match status" value="1"/>
</dbReference>
<keyword evidence="1" id="KW-0805">Transcription regulation</keyword>
<dbReference type="AlphaFoldDB" id="A0A927CFM4"/>
<dbReference type="InterPro" id="IPR005471">
    <property type="entry name" value="Tscrpt_reg_IclR_N"/>
</dbReference>
<organism evidence="8 9">
    <name type="scientific">Paenibacillus oceani</name>
    <dbReference type="NCBI Taxonomy" id="2772510"/>
    <lineage>
        <taxon>Bacteria</taxon>
        <taxon>Bacillati</taxon>
        <taxon>Bacillota</taxon>
        <taxon>Bacilli</taxon>
        <taxon>Bacillales</taxon>
        <taxon>Paenibacillaceae</taxon>
        <taxon>Paenibacillus</taxon>
    </lineage>
</organism>
<dbReference type="Gene3D" id="1.10.10.10">
    <property type="entry name" value="Winged helix-like DNA-binding domain superfamily/Winged helix DNA-binding domain"/>
    <property type="match status" value="1"/>
</dbReference>
<dbReference type="PROSITE" id="PS51077">
    <property type="entry name" value="HTH_ICLR"/>
    <property type="match status" value="1"/>
</dbReference>
<dbReference type="GO" id="GO:0003677">
    <property type="term" value="F:DNA binding"/>
    <property type="evidence" value="ECO:0007669"/>
    <property type="project" value="UniProtKB-KW"/>
</dbReference>
<dbReference type="SUPFAM" id="SSF46785">
    <property type="entry name" value="Winged helix' DNA-binding domain"/>
    <property type="match status" value="1"/>
</dbReference>
<gene>
    <name evidence="8" type="ORF">IDH45_23230</name>
</gene>
<dbReference type="InterPro" id="IPR029016">
    <property type="entry name" value="GAF-like_dom_sf"/>
</dbReference>
<feature type="domain" description="IclR-ED" evidence="7">
    <location>
        <begin position="74"/>
        <end position="254"/>
    </location>
</feature>
<evidence type="ECO:0000256" key="3">
    <source>
        <dbReference type="ARBA" id="ARBA00023163"/>
    </source>
</evidence>
<evidence type="ECO:0000256" key="2">
    <source>
        <dbReference type="ARBA" id="ARBA00023125"/>
    </source>
</evidence>
<evidence type="ECO:0000256" key="4">
    <source>
        <dbReference type="ARBA" id="ARBA00058938"/>
    </source>
</evidence>
<dbReference type="PANTHER" id="PTHR30136:SF24">
    <property type="entry name" value="HTH-TYPE TRANSCRIPTIONAL REPRESSOR ALLR"/>
    <property type="match status" value="1"/>
</dbReference>
<dbReference type="Pfam" id="PF01614">
    <property type="entry name" value="IclR_C"/>
    <property type="match status" value="1"/>
</dbReference>
<dbReference type="Proteomes" id="UP000639396">
    <property type="component" value="Unassembled WGS sequence"/>
</dbReference>
<dbReference type="EMBL" id="JACXJA010000035">
    <property type="protein sequence ID" value="MBD2864895.1"/>
    <property type="molecule type" value="Genomic_DNA"/>
</dbReference>
<evidence type="ECO:0000313" key="9">
    <source>
        <dbReference type="Proteomes" id="UP000639396"/>
    </source>
</evidence>
<name>A0A927CFM4_9BACL</name>
<reference evidence="8" key="1">
    <citation type="submission" date="2020-09" db="EMBL/GenBank/DDBJ databases">
        <title>A novel bacterium of genus Paenibacillus, isolated from South China Sea.</title>
        <authorList>
            <person name="Huang H."/>
            <person name="Mo K."/>
            <person name="Hu Y."/>
        </authorList>
    </citation>
    <scope>NUCLEOTIDE SEQUENCE</scope>
    <source>
        <strain evidence="8">IB182363</strain>
    </source>
</reference>
<proteinExistence type="predicted"/>
<evidence type="ECO:0000259" key="6">
    <source>
        <dbReference type="PROSITE" id="PS51077"/>
    </source>
</evidence>
<evidence type="ECO:0000256" key="5">
    <source>
        <dbReference type="ARBA" id="ARBA00070406"/>
    </source>
</evidence>
<keyword evidence="2" id="KW-0238">DNA-binding</keyword>
<dbReference type="SUPFAM" id="SSF55781">
    <property type="entry name" value="GAF domain-like"/>
    <property type="match status" value="1"/>
</dbReference>
<evidence type="ECO:0000259" key="7">
    <source>
        <dbReference type="PROSITE" id="PS51078"/>
    </source>
</evidence>
<comment type="function">
    <text evidence="4">May be an activator protein for the gylABX operon.</text>
</comment>
<dbReference type="GO" id="GO:0003700">
    <property type="term" value="F:DNA-binding transcription factor activity"/>
    <property type="evidence" value="ECO:0007669"/>
    <property type="project" value="TreeGrafter"/>
</dbReference>
<dbReference type="InterPro" id="IPR014757">
    <property type="entry name" value="Tscrpt_reg_IclR_C"/>
</dbReference>
<evidence type="ECO:0000313" key="8">
    <source>
        <dbReference type="EMBL" id="MBD2864895.1"/>
    </source>
</evidence>
<dbReference type="Gene3D" id="3.30.450.40">
    <property type="match status" value="1"/>
</dbReference>
<comment type="caution">
    <text evidence="8">The sequence shown here is derived from an EMBL/GenBank/DDBJ whole genome shotgun (WGS) entry which is preliminary data.</text>
</comment>
<dbReference type="PANTHER" id="PTHR30136">
    <property type="entry name" value="HELIX-TURN-HELIX TRANSCRIPTIONAL REGULATOR, ICLR FAMILY"/>
    <property type="match status" value="1"/>
</dbReference>
<dbReference type="InterPro" id="IPR050707">
    <property type="entry name" value="HTH_MetabolicPath_Reg"/>
</dbReference>
<evidence type="ECO:0000256" key="1">
    <source>
        <dbReference type="ARBA" id="ARBA00023015"/>
    </source>
</evidence>
<dbReference type="InterPro" id="IPR036388">
    <property type="entry name" value="WH-like_DNA-bd_sf"/>
</dbReference>
<protein>
    <recommendedName>
        <fullName evidence="5">Glycerol operon regulatory protein</fullName>
    </recommendedName>
</protein>